<feature type="region of interest" description="Disordered" evidence="2">
    <location>
        <begin position="492"/>
        <end position="537"/>
    </location>
</feature>
<dbReference type="OrthoDB" id="10513738at2759"/>
<dbReference type="SUPFAM" id="SSF75704">
    <property type="entry name" value="Mitotic arrest deficient-like 1, Mad1"/>
    <property type="match status" value="1"/>
</dbReference>
<protein>
    <submittedName>
        <fullName evidence="3">Uncharacterized protein</fullName>
    </submittedName>
</protein>
<evidence type="ECO:0000313" key="4">
    <source>
        <dbReference type="Proteomes" id="UP000193719"/>
    </source>
</evidence>
<evidence type="ECO:0000256" key="2">
    <source>
        <dbReference type="SAM" id="MobiDB-lite"/>
    </source>
</evidence>
<dbReference type="STRING" id="1754191.A0A1Y1UZP7"/>
<sequence>MSEITLCESNNFDMKRSKMVSRSKLLEEPLTLNENCIYPDISKTEIPSKSPKEKTYSPPHYTPNVSSDINKSLNSLNEALLSGNEKYHNYILNEPVNTSNKVLSELASTLKTYNDDVSYMMNDVFNTNISGQQTDLSLFDVDDFFKYSLIVGKKECSISEKLMCTLRYLSKSLTEKTQEVCNLQEQLMETSNNKCFDQMSRESYFSNDVFNNECVLYLEEVTKQMESNKMYYQNQVNDLINEIRQRDELLDCYQKRENYLFNQYYPELIDKYESINSPNIQINMNQQLIKMECDYKESLEMKDSLINEIRNEKEYMELRYAEELKSKNEMINDLKLKEKNFERQIEQYKIRSDAQVKLAEQVKSQIQSQQIEYCKKVEEMQQNLDSRGKIIAYVKNKLSIRENELKIANIKFTTAERQMNIEKDQYKREISNLKEELEKTNEDIEDLENELDSLEEEHKEEVARLEKEHDFQMNKLWNIIDQRENTINSMEDEMEELKEKTKSLEEALSKSETSEQEEESGEMVDDDVNEKSDIPTEKENKGEIILLNENDYESNVKKCSPISLTLSLTEEEKIIEDEKTGLTTTEEQFNDEETNSLTLTEDLSEEDEERREFIEEDEEDEGDNIMERSMKLVIEENEQLKCKLDLIMKENSELKNQLEQEKESLKQENERCNLQQKECQELSLQYSQMCEENEKIKKQYQELESENKKNEEQKQKKEEELKTSLKQQATEFQNEREEFENQIKQLEEKMKNTISKEQYYSLQKNLEIALENANEQRRKKNYLKQKLASQHEKNNSLVELVKSERVKHKEEIRQLKQSCVKQNGKIKAVLKQMKDGLVTAEHIDLDRIVKRMKSERLLMSNEYERLKKVASTLSMKSIGKKQTYATKNESLNELPLNYKESRKDLSLRENGVEIMIKGSNVPHNQNNESKILIKVAPGFESLTDQSIASKKANDSLNSIDSVEENQELEEFSLKQVLSPSDSLYPDGDERNSFVDFTTSYDLDNRKEATFNSKDSISLILNEGGNKMNQRQINLYNKILQLPGVLSINGARKFEFDDSNFSITSDSSLLKDEEEYMDKRGMSMEAATSNRTRYNSYSKSEYKGNNRASLRRMPNFDQISKLTQIRIKHSMEEIMV</sequence>
<feature type="compositionally biased region" description="Acidic residues" evidence="2">
    <location>
        <begin position="514"/>
        <end position="528"/>
    </location>
</feature>
<name>A0A1Y1UZP7_9FUNG</name>
<accession>A0A1Y1UZP7</accession>
<keyword evidence="1" id="KW-0175">Coiled coil</keyword>
<feature type="coiled-coil region" evidence="1">
    <location>
        <begin position="324"/>
        <end position="351"/>
    </location>
</feature>
<feature type="region of interest" description="Disordered" evidence="2">
    <location>
        <begin position="43"/>
        <end position="68"/>
    </location>
</feature>
<reference evidence="3 4" key="2">
    <citation type="submission" date="2016-08" db="EMBL/GenBank/DDBJ databases">
        <title>Pervasive Adenine N6-methylation of Active Genes in Fungi.</title>
        <authorList>
            <consortium name="DOE Joint Genome Institute"/>
            <person name="Mondo S.J."/>
            <person name="Dannebaum R.O."/>
            <person name="Kuo R.C."/>
            <person name="Labutti K."/>
            <person name="Haridas S."/>
            <person name="Kuo A."/>
            <person name="Salamov A."/>
            <person name="Ahrendt S.R."/>
            <person name="Lipzen A."/>
            <person name="Sullivan W."/>
            <person name="Andreopoulos W.B."/>
            <person name="Clum A."/>
            <person name="Lindquist E."/>
            <person name="Daum C."/>
            <person name="Ramamoorthy G.K."/>
            <person name="Gryganskyi A."/>
            <person name="Culley D."/>
            <person name="Magnuson J.K."/>
            <person name="James T.Y."/>
            <person name="O'Malley M.A."/>
            <person name="Stajich J.E."/>
            <person name="Spatafora J.W."/>
            <person name="Visel A."/>
            <person name="Grigoriev I.V."/>
        </authorList>
    </citation>
    <scope>NUCLEOTIDE SEQUENCE [LARGE SCALE GENOMIC DNA]</scope>
    <source>
        <strain evidence="4">finn</strain>
    </source>
</reference>
<dbReference type="AlphaFoldDB" id="A0A1Y1UZP7"/>
<reference evidence="3 4" key="1">
    <citation type="submission" date="2016-08" db="EMBL/GenBank/DDBJ databases">
        <title>Genomes of anaerobic fungi encode conserved fungal cellulosomes for biomass hydrolysis.</title>
        <authorList>
            <consortium name="DOE Joint Genome Institute"/>
            <person name="Haitjema C.H."/>
            <person name="Gilmore S.P."/>
            <person name="Henske J.K."/>
            <person name="Solomon K.V."/>
            <person name="De Groot R."/>
            <person name="Kuo A."/>
            <person name="Mondo S.J."/>
            <person name="Salamov A.A."/>
            <person name="Labutti K."/>
            <person name="Zhao Z."/>
            <person name="Chiniquy J."/>
            <person name="Barry K."/>
            <person name="Brewer H.M."/>
            <person name="Purvine S.O."/>
            <person name="Wright A.T."/>
            <person name="Boxma B."/>
            <person name="Van Alen T."/>
            <person name="Hackstein J.H."/>
            <person name="Baker S.E."/>
            <person name="Grigoriev I.V."/>
            <person name="O'Malley M.A."/>
        </authorList>
    </citation>
    <scope>NUCLEOTIDE SEQUENCE [LARGE SCALE GENOMIC DNA]</scope>
    <source>
        <strain evidence="4">finn</strain>
    </source>
</reference>
<comment type="caution">
    <text evidence="3">The sequence shown here is derived from an EMBL/GenBank/DDBJ whole genome shotgun (WGS) entry which is preliminary data.</text>
</comment>
<gene>
    <name evidence="3" type="ORF">BCR36DRAFT_586324</name>
</gene>
<feature type="compositionally biased region" description="Acidic residues" evidence="2">
    <location>
        <begin position="602"/>
        <end position="624"/>
    </location>
</feature>
<feature type="region of interest" description="Disordered" evidence="2">
    <location>
        <begin position="577"/>
        <end position="626"/>
    </location>
</feature>
<feature type="compositionally biased region" description="Basic and acidic residues" evidence="2">
    <location>
        <begin position="702"/>
        <end position="723"/>
    </location>
</feature>
<proteinExistence type="predicted"/>
<organism evidence="3 4">
    <name type="scientific">Piromyces finnis</name>
    <dbReference type="NCBI Taxonomy" id="1754191"/>
    <lineage>
        <taxon>Eukaryota</taxon>
        <taxon>Fungi</taxon>
        <taxon>Fungi incertae sedis</taxon>
        <taxon>Chytridiomycota</taxon>
        <taxon>Chytridiomycota incertae sedis</taxon>
        <taxon>Neocallimastigomycetes</taxon>
        <taxon>Neocallimastigales</taxon>
        <taxon>Neocallimastigaceae</taxon>
        <taxon>Piromyces</taxon>
    </lineage>
</organism>
<evidence type="ECO:0000256" key="1">
    <source>
        <dbReference type="SAM" id="Coils"/>
    </source>
</evidence>
<evidence type="ECO:0000313" key="3">
    <source>
        <dbReference type="EMBL" id="ORX44202.1"/>
    </source>
</evidence>
<feature type="compositionally biased region" description="Basic and acidic residues" evidence="2">
    <location>
        <begin position="497"/>
        <end position="513"/>
    </location>
</feature>
<dbReference type="Proteomes" id="UP000193719">
    <property type="component" value="Unassembled WGS sequence"/>
</dbReference>
<feature type="region of interest" description="Disordered" evidence="2">
    <location>
        <begin position="702"/>
        <end position="738"/>
    </location>
</feature>
<dbReference type="EMBL" id="MCFH01000047">
    <property type="protein sequence ID" value="ORX44202.1"/>
    <property type="molecule type" value="Genomic_DNA"/>
</dbReference>
<keyword evidence="4" id="KW-1185">Reference proteome</keyword>